<proteinExistence type="inferred from homology"/>
<evidence type="ECO:0000256" key="4">
    <source>
        <dbReference type="ARBA" id="ARBA00022723"/>
    </source>
</evidence>
<dbReference type="CDD" id="cd11058">
    <property type="entry name" value="CYP60B-like"/>
    <property type="match status" value="1"/>
</dbReference>
<evidence type="ECO:0000256" key="9">
    <source>
        <dbReference type="SAM" id="Phobius"/>
    </source>
</evidence>
<dbReference type="InterPro" id="IPR036396">
    <property type="entry name" value="Cyt_P450_sf"/>
</dbReference>
<dbReference type="PRINTS" id="PR00463">
    <property type="entry name" value="EP450I"/>
</dbReference>
<evidence type="ECO:0000256" key="5">
    <source>
        <dbReference type="ARBA" id="ARBA00023002"/>
    </source>
</evidence>
<keyword evidence="9" id="KW-0812">Transmembrane</keyword>
<keyword evidence="4 8" id="KW-0479">Metal-binding</keyword>
<organism evidence="10 11">
    <name type="scientific">Macrophomina phaseolina</name>
    <dbReference type="NCBI Taxonomy" id="35725"/>
    <lineage>
        <taxon>Eukaryota</taxon>
        <taxon>Fungi</taxon>
        <taxon>Dikarya</taxon>
        <taxon>Ascomycota</taxon>
        <taxon>Pezizomycotina</taxon>
        <taxon>Dothideomycetes</taxon>
        <taxon>Dothideomycetes incertae sedis</taxon>
        <taxon>Botryosphaeriales</taxon>
        <taxon>Botryosphaeriaceae</taxon>
        <taxon>Macrophomina</taxon>
    </lineage>
</organism>
<dbReference type="PROSITE" id="PS00086">
    <property type="entry name" value="CYTOCHROME_P450"/>
    <property type="match status" value="1"/>
</dbReference>
<evidence type="ECO:0000256" key="2">
    <source>
        <dbReference type="ARBA" id="ARBA00010617"/>
    </source>
</evidence>
<protein>
    <submittedName>
        <fullName evidence="10">Isotrichodermin C-15 hydroxylase</fullName>
    </submittedName>
</protein>
<dbReference type="PANTHER" id="PTHR24305:SF230">
    <property type="entry name" value="P450, PUTATIVE (EUROFUNG)-RELATED"/>
    <property type="match status" value="1"/>
</dbReference>
<dbReference type="EMBL" id="JAGTJR010000072">
    <property type="protein sequence ID" value="KAH7017928.1"/>
    <property type="molecule type" value="Genomic_DNA"/>
</dbReference>
<reference evidence="10 11" key="1">
    <citation type="journal article" date="2021" name="Nat. Commun.">
        <title>Genetic determinants of endophytism in the Arabidopsis root mycobiome.</title>
        <authorList>
            <person name="Mesny F."/>
            <person name="Miyauchi S."/>
            <person name="Thiergart T."/>
            <person name="Pickel B."/>
            <person name="Atanasova L."/>
            <person name="Karlsson M."/>
            <person name="Huettel B."/>
            <person name="Barry K.W."/>
            <person name="Haridas S."/>
            <person name="Chen C."/>
            <person name="Bauer D."/>
            <person name="Andreopoulos W."/>
            <person name="Pangilinan J."/>
            <person name="LaButti K."/>
            <person name="Riley R."/>
            <person name="Lipzen A."/>
            <person name="Clum A."/>
            <person name="Drula E."/>
            <person name="Henrissat B."/>
            <person name="Kohler A."/>
            <person name="Grigoriev I.V."/>
            <person name="Martin F.M."/>
            <person name="Hacquard S."/>
        </authorList>
    </citation>
    <scope>NUCLEOTIDE SEQUENCE [LARGE SCALE GENOMIC DNA]</scope>
    <source>
        <strain evidence="10 11">MPI-SDFR-AT-0080</strain>
    </source>
</reference>
<evidence type="ECO:0000313" key="10">
    <source>
        <dbReference type="EMBL" id="KAH7017928.1"/>
    </source>
</evidence>
<evidence type="ECO:0000256" key="3">
    <source>
        <dbReference type="ARBA" id="ARBA00022617"/>
    </source>
</evidence>
<comment type="caution">
    <text evidence="10">The sequence shown here is derived from an EMBL/GenBank/DDBJ whole genome shotgun (WGS) entry which is preliminary data.</text>
</comment>
<keyword evidence="6 8" id="KW-0408">Iron</keyword>
<dbReference type="PRINTS" id="PR00385">
    <property type="entry name" value="P450"/>
</dbReference>
<dbReference type="PANTHER" id="PTHR24305">
    <property type="entry name" value="CYTOCHROME P450"/>
    <property type="match status" value="1"/>
</dbReference>
<sequence>MTLPGGLDGLSGGCALRPLAVAVALLVAYGISTAIYNLFFHPLRRFPGPKLYAMTRLPYAIDLARGDLVKTATRLHEQYGDVVRIAPGELSFISGETAWSDIYGFRGGKSEELGKDLDWYLPAPNGTRSLLSAFREDHSRFRRVFSHAFSDRALREQEPLVQRYVDMLLQRLREHAGQAVDMVRYYNFTTFDIIGDLTFNESFGCLESDDYHSLVAGAFASVRAISFRLAIHYYKLAERLYFALRPNGIHKGSSVFFDFTAARVDKRVNTDTNRPDFITFVERQSDSKSLRDEELKANCYLFLIAGSETTATTLSGTTYLLLKHPQALARLTAEVRDCFTNSDDITFEAAAKLPYLQAVLNEGLRLYPPVPTGFPRTVPRGGVTVSGHFIPEKTSVYVSQYPANRSERNFAAPNSFIPERWLTADDEDPRFANDKKSVLMPFSSGPRNCLGKNLAYAELRAILAKVIFNFDMELVDDQTDWLDQKCFNLWEKSPLRVRINLAKARV</sequence>
<evidence type="ECO:0000256" key="6">
    <source>
        <dbReference type="ARBA" id="ARBA00023004"/>
    </source>
</evidence>
<evidence type="ECO:0000313" key="11">
    <source>
        <dbReference type="Proteomes" id="UP000774617"/>
    </source>
</evidence>
<dbReference type="InterPro" id="IPR050121">
    <property type="entry name" value="Cytochrome_P450_monoxygenase"/>
</dbReference>
<dbReference type="InterPro" id="IPR002401">
    <property type="entry name" value="Cyt_P450_E_grp-I"/>
</dbReference>
<keyword evidence="9" id="KW-1133">Transmembrane helix</keyword>
<feature type="transmembrane region" description="Helical" evidence="9">
    <location>
        <begin position="20"/>
        <end position="40"/>
    </location>
</feature>
<dbReference type="InterPro" id="IPR001128">
    <property type="entry name" value="Cyt_P450"/>
</dbReference>
<comment type="similarity">
    <text evidence="2 8">Belongs to the cytochrome P450 family.</text>
</comment>
<evidence type="ECO:0000256" key="8">
    <source>
        <dbReference type="RuleBase" id="RU000461"/>
    </source>
</evidence>
<accession>A0ABQ8FRK3</accession>
<dbReference type="InterPro" id="IPR017972">
    <property type="entry name" value="Cyt_P450_CS"/>
</dbReference>
<keyword evidence="9" id="KW-0472">Membrane</keyword>
<keyword evidence="5 8" id="KW-0560">Oxidoreductase</keyword>
<keyword evidence="11" id="KW-1185">Reference proteome</keyword>
<dbReference type="Proteomes" id="UP000774617">
    <property type="component" value="Unassembled WGS sequence"/>
</dbReference>
<evidence type="ECO:0000256" key="1">
    <source>
        <dbReference type="ARBA" id="ARBA00001971"/>
    </source>
</evidence>
<name>A0ABQ8FRK3_9PEZI</name>
<keyword evidence="7 8" id="KW-0503">Monooxygenase</keyword>
<evidence type="ECO:0000256" key="7">
    <source>
        <dbReference type="ARBA" id="ARBA00023033"/>
    </source>
</evidence>
<keyword evidence="3 8" id="KW-0349">Heme</keyword>
<dbReference type="Pfam" id="PF00067">
    <property type="entry name" value="p450"/>
    <property type="match status" value="1"/>
</dbReference>
<comment type="cofactor">
    <cofactor evidence="1">
        <name>heme</name>
        <dbReference type="ChEBI" id="CHEBI:30413"/>
    </cofactor>
</comment>
<dbReference type="Gene3D" id="1.10.630.10">
    <property type="entry name" value="Cytochrome P450"/>
    <property type="match status" value="1"/>
</dbReference>
<dbReference type="SUPFAM" id="SSF48264">
    <property type="entry name" value="Cytochrome P450"/>
    <property type="match status" value="1"/>
</dbReference>
<gene>
    <name evidence="10" type="ORF">B0J12DRAFT_714673</name>
</gene>